<comment type="similarity">
    <text evidence="1">Belongs to the SCO1/2 family.</text>
</comment>
<dbReference type="Gene3D" id="3.40.30.10">
    <property type="entry name" value="Glutaredoxin"/>
    <property type="match status" value="1"/>
</dbReference>
<dbReference type="GO" id="GO:0046872">
    <property type="term" value="F:metal ion binding"/>
    <property type="evidence" value="ECO:0007669"/>
    <property type="project" value="UniProtKB-KW"/>
</dbReference>
<keyword evidence="5" id="KW-1133">Transmembrane helix</keyword>
<proteinExistence type="inferred from homology"/>
<feature type="domain" description="Thioredoxin" evidence="7">
    <location>
        <begin position="35"/>
        <end position="206"/>
    </location>
</feature>
<evidence type="ECO:0000256" key="2">
    <source>
        <dbReference type="ARBA" id="ARBA00023008"/>
    </source>
</evidence>
<dbReference type="EMBL" id="VJOY01000012">
    <property type="protein sequence ID" value="TRX73749.1"/>
    <property type="molecule type" value="Genomic_DNA"/>
</dbReference>
<name>A0A553GW78_9PSED</name>
<organism evidence="8 9">
    <name type="scientific">Pseudomonas mangiferae</name>
    <dbReference type="NCBI Taxonomy" id="2593654"/>
    <lineage>
        <taxon>Bacteria</taxon>
        <taxon>Pseudomonadati</taxon>
        <taxon>Pseudomonadota</taxon>
        <taxon>Gammaproteobacteria</taxon>
        <taxon>Pseudomonadales</taxon>
        <taxon>Pseudomonadaceae</taxon>
        <taxon>Pseudomonas</taxon>
    </lineage>
</organism>
<evidence type="ECO:0000259" key="7">
    <source>
        <dbReference type="PROSITE" id="PS51352"/>
    </source>
</evidence>
<comment type="caution">
    <text evidence="8">The sequence shown here is derived from an EMBL/GenBank/DDBJ whole genome shotgun (WGS) entry which is preliminary data.</text>
</comment>
<dbReference type="AlphaFoldDB" id="A0A553GW78"/>
<keyword evidence="9" id="KW-1185">Reference proteome</keyword>
<accession>A0A553GW78</accession>
<feature type="binding site" evidence="3">
    <location>
        <position position="75"/>
    </location>
    <ligand>
        <name>Cu cation</name>
        <dbReference type="ChEBI" id="CHEBI:23378"/>
    </ligand>
</feature>
<evidence type="ECO:0000313" key="9">
    <source>
        <dbReference type="Proteomes" id="UP000315235"/>
    </source>
</evidence>
<evidence type="ECO:0000256" key="5">
    <source>
        <dbReference type="SAM" id="Phobius"/>
    </source>
</evidence>
<reference evidence="8 9" key="1">
    <citation type="submission" date="2019-07" db="EMBL/GenBank/DDBJ databases">
        <title>Pseudomonas mangiferae sp. nov., isolated from bark of mango tree in Thailand.</title>
        <authorList>
            <person name="Srisuk N."/>
            <person name="Anurat P."/>
        </authorList>
    </citation>
    <scope>NUCLEOTIDE SEQUENCE [LARGE SCALE GENOMIC DNA]</scope>
    <source>
        <strain evidence="8 9">DMKU_BBB3-04</strain>
    </source>
</reference>
<keyword evidence="2 3" id="KW-0186">Copper</keyword>
<dbReference type="Proteomes" id="UP000315235">
    <property type="component" value="Unassembled WGS sequence"/>
</dbReference>
<dbReference type="InterPro" id="IPR003782">
    <property type="entry name" value="SCO1/SenC"/>
</dbReference>
<sequence length="270" mass="28973">MIRRCLVTLLLLAALPVGAASEPFDPIAAVGIDTARQGDPVPADSRFVDQAGRAVRLGDLLDGRPVLLVPVYYRCPNVCGPALATLFNMLATLPYQAGQDYQVIAFSFDPKETPDDARAEQAKLAKRWPALARAAGVHYLTGDAANSAALAAAIGFRYRYDPAIQQYAHASAVAVLTGDGRLSRWLYGLGYQPTDLRLGLTEAGQGRLGGVTEQLLLLCYHYNPQSGTYNSLVIHLLQVGGVGTALGLALFIGVTLRRERRGRDRAEPGE</sequence>
<feature type="binding site" evidence="3">
    <location>
        <position position="79"/>
    </location>
    <ligand>
        <name>Cu cation</name>
        <dbReference type="ChEBI" id="CHEBI:23378"/>
    </ligand>
</feature>
<dbReference type="Pfam" id="PF02630">
    <property type="entry name" value="SCO1-SenC"/>
    <property type="match status" value="1"/>
</dbReference>
<dbReference type="InterPro" id="IPR036249">
    <property type="entry name" value="Thioredoxin-like_sf"/>
</dbReference>
<evidence type="ECO:0000256" key="4">
    <source>
        <dbReference type="PIRSR" id="PIRSR603782-2"/>
    </source>
</evidence>
<keyword evidence="4" id="KW-1015">Disulfide bond</keyword>
<dbReference type="OrthoDB" id="9786756at2"/>
<keyword evidence="3" id="KW-0479">Metal-binding</keyword>
<dbReference type="InterPro" id="IPR013766">
    <property type="entry name" value="Thioredoxin_domain"/>
</dbReference>
<feature type="disulfide bond" description="Redox-active" evidence="4">
    <location>
        <begin position="75"/>
        <end position="79"/>
    </location>
</feature>
<evidence type="ECO:0000256" key="3">
    <source>
        <dbReference type="PIRSR" id="PIRSR603782-1"/>
    </source>
</evidence>
<evidence type="ECO:0000256" key="1">
    <source>
        <dbReference type="ARBA" id="ARBA00010996"/>
    </source>
</evidence>
<keyword evidence="5" id="KW-0812">Transmembrane</keyword>
<dbReference type="SUPFAM" id="SSF52833">
    <property type="entry name" value="Thioredoxin-like"/>
    <property type="match status" value="1"/>
</dbReference>
<dbReference type="CDD" id="cd02968">
    <property type="entry name" value="SCO"/>
    <property type="match status" value="1"/>
</dbReference>
<feature type="transmembrane region" description="Helical" evidence="5">
    <location>
        <begin position="232"/>
        <end position="256"/>
    </location>
</feature>
<gene>
    <name evidence="8" type="ORF">FM069_16605</name>
</gene>
<dbReference type="PROSITE" id="PS51352">
    <property type="entry name" value="THIOREDOXIN_2"/>
    <property type="match status" value="1"/>
</dbReference>
<feature type="signal peptide" evidence="6">
    <location>
        <begin position="1"/>
        <end position="19"/>
    </location>
</feature>
<protein>
    <submittedName>
        <fullName evidence="8">SCO family protein</fullName>
    </submittedName>
</protein>
<keyword evidence="6" id="KW-0732">Signal</keyword>
<dbReference type="RefSeq" id="WP_143489484.1">
    <property type="nucleotide sequence ID" value="NZ_VJOY01000012.1"/>
</dbReference>
<evidence type="ECO:0000256" key="6">
    <source>
        <dbReference type="SAM" id="SignalP"/>
    </source>
</evidence>
<keyword evidence="5" id="KW-0472">Membrane</keyword>
<evidence type="ECO:0000313" key="8">
    <source>
        <dbReference type="EMBL" id="TRX73749.1"/>
    </source>
</evidence>
<feature type="chain" id="PRO_5021855934" evidence="6">
    <location>
        <begin position="20"/>
        <end position="270"/>
    </location>
</feature>